<dbReference type="EC" id="2.1.1.198" evidence="6"/>
<evidence type="ECO:0000256" key="2">
    <source>
        <dbReference type="ARBA" id="ARBA00022552"/>
    </source>
</evidence>
<evidence type="ECO:0000259" key="7">
    <source>
        <dbReference type="Pfam" id="PF00590"/>
    </source>
</evidence>
<dbReference type="HAMAP" id="MF_01877">
    <property type="entry name" value="16SrRNA_methyltr_I"/>
    <property type="match status" value="1"/>
</dbReference>
<dbReference type="Gene3D" id="3.30.950.10">
    <property type="entry name" value="Methyltransferase, Cobalt-precorrin-4 Transmethylase, Domain 2"/>
    <property type="match status" value="1"/>
</dbReference>
<gene>
    <name evidence="6 9" type="primary">rsmI</name>
    <name evidence="9" type="ORF">GCM10007875_03800</name>
</gene>
<dbReference type="NCBIfam" id="TIGR00096">
    <property type="entry name" value="16S rRNA (cytidine(1402)-2'-O)-methyltransferase"/>
    <property type="match status" value="1"/>
</dbReference>
<evidence type="ECO:0000256" key="6">
    <source>
        <dbReference type="HAMAP-Rule" id="MF_01877"/>
    </source>
</evidence>
<feature type="domain" description="RsmI HTH" evidence="8">
    <location>
        <begin position="266"/>
        <end position="309"/>
    </location>
</feature>
<dbReference type="GO" id="GO:0032259">
    <property type="term" value="P:methylation"/>
    <property type="evidence" value="ECO:0007669"/>
    <property type="project" value="UniProtKB-KW"/>
</dbReference>
<organism evidence="9 10">
    <name type="scientific">Limnobacter litoralis</name>
    <dbReference type="NCBI Taxonomy" id="481366"/>
    <lineage>
        <taxon>Bacteria</taxon>
        <taxon>Pseudomonadati</taxon>
        <taxon>Pseudomonadota</taxon>
        <taxon>Betaproteobacteria</taxon>
        <taxon>Burkholderiales</taxon>
        <taxon>Burkholderiaceae</taxon>
        <taxon>Limnobacter</taxon>
    </lineage>
</organism>
<dbReference type="Gene3D" id="3.40.1010.10">
    <property type="entry name" value="Cobalt-precorrin-4 Transmethylase, Domain 1"/>
    <property type="match status" value="1"/>
</dbReference>
<protein>
    <recommendedName>
        <fullName evidence="6">Ribosomal RNA small subunit methyltransferase I</fullName>
        <ecNumber evidence="6">2.1.1.198</ecNumber>
    </recommendedName>
    <alternativeName>
        <fullName evidence="6">16S rRNA 2'-O-ribose C1402 methyltransferase</fullName>
    </alternativeName>
    <alternativeName>
        <fullName evidence="6">rRNA (cytidine-2'-O-)-methyltransferase RsmI</fullName>
    </alternativeName>
</protein>
<keyword evidence="3 6" id="KW-0489">Methyltransferase</keyword>
<evidence type="ECO:0000256" key="4">
    <source>
        <dbReference type="ARBA" id="ARBA00022679"/>
    </source>
</evidence>
<evidence type="ECO:0000256" key="3">
    <source>
        <dbReference type="ARBA" id="ARBA00022603"/>
    </source>
</evidence>
<dbReference type="InterPro" id="IPR018063">
    <property type="entry name" value="SAM_MeTrfase_RsmI_CS"/>
</dbReference>
<dbReference type="PIRSF" id="PIRSF005917">
    <property type="entry name" value="MTase_YraL"/>
    <property type="match status" value="1"/>
</dbReference>
<dbReference type="GO" id="GO:0008168">
    <property type="term" value="F:methyltransferase activity"/>
    <property type="evidence" value="ECO:0007669"/>
    <property type="project" value="UniProtKB-KW"/>
</dbReference>
<dbReference type="InterPro" id="IPR014777">
    <property type="entry name" value="4pyrrole_Mease_sub1"/>
</dbReference>
<reference evidence="10" key="1">
    <citation type="journal article" date="2019" name="Int. J. Syst. Evol. Microbiol.">
        <title>The Global Catalogue of Microorganisms (GCM) 10K type strain sequencing project: providing services to taxonomists for standard genome sequencing and annotation.</title>
        <authorList>
            <consortium name="The Broad Institute Genomics Platform"/>
            <consortium name="The Broad Institute Genome Sequencing Center for Infectious Disease"/>
            <person name="Wu L."/>
            <person name="Ma J."/>
        </authorList>
    </citation>
    <scope>NUCLEOTIDE SEQUENCE [LARGE SCALE GENOMIC DNA]</scope>
    <source>
        <strain evidence="10">NBRC 105857</strain>
    </source>
</reference>
<sequence length="314" mass="33751">MVDNAEALDLDWMDMSDTDELNADSVMHFALPDAPTLYVVATPIGNLGDLTPRARAVLQRVDRIAAEDTRNTGKLLNALGIRKPLMAHHDHNEADSAGGIVACLQRGESVALVSDAGTPAVSDPGAVLVRAVSEAGFAVVPVPGASSVLAVVAASGLVDGPFTFQGFLPPKGKARLDKLQVWLARPEPQVVFEAPHRILQLFDDLLTVQASDRTVCAGREMTKQFETFYRGTVSEVFERVKADAYAEKGEWALVFAGQGESQDTAEAAGQTEEWIKALLAHLPPKTIVQMVTQVTGLPKNQVYSQVLELAKQKD</sequence>
<evidence type="ECO:0000259" key="8">
    <source>
        <dbReference type="Pfam" id="PF23016"/>
    </source>
</evidence>
<dbReference type="Pfam" id="PF23016">
    <property type="entry name" value="RsmI_C"/>
    <property type="match status" value="1"/>
</dbReference>
<evidence type="ECO:0000313" key="9">
    <source>
        <dbReference type="EMBL" id="GLR25292.1"/>
    </source>
</evidence>
<comment type="caution">
    <text evidence="9">The sequence shown here is derived from an EMBL/GenBank/DDBJ whole genome shotgun (WGS) entry which is preliminary data.</text>
</comment>
<dbReference type="Proteomes" id="UP001156664">
    <property type="component" value="Unassembled WGS sequence"/>
</dbReference>
<comment type="function">
    <text evidence="6">Catalyzes the 2'-O-methylation of the ribose of cytidine 1402 (C1402) in 16S rRNA.</text>
</comment>
<dbReference type="InterPro" id="IPR000878">
    <property type="entry name" value="4pyrrol_Mease"/>
</dbReference>
<comment type="subcellular location">
    <subcellularLocation>
        <location evidence="6">Cytoplasm</location>
    </subcellularLocation>
</comment>
<dbReference type="CDD" id="cd11648">
    <property type="entry name" value="RsmI"/>
    <property type="match status" value="1"/>
</dbReference>
<dbReference type="InterPro" id="IPR053910">
    <property type="entry name" value="RsmI_HTH"/>
</dbReference>
<dbReference type="PROSITE" id="PS01296">
    <property type="entry name" value="RSMI"/>
    <property type="match status" value="1"/>
</dbReference>
<comment type="similarity">
    <text evidence="6">Belongs to the methyltransferase superfamily. RsmI family.</text>
</comment>
<evidence type="ECO:0000256" key="5">
    <source>
        <dbReference type="ARBA" id="ARBA00022691"/>
    </source>
</evidence>
<dbReference type="InterPro" id="IPR014776">
    <property type="entry name" value="4pyrrole_Mease_sub2"/>
</dbReference>
<dbReference type="PANTHER" id="PTHR46111">
    <property type="entry name" value="RIBOSOMAL RNA SMALL SUBUNIT METHYLTRANSFERASE I"/>
    <property type="match status" value="1"/>
</dbReference>
<keyword evidence="4 6" id="KW-0808">Transferase</keyword>
<name>A0ABQ5YS75_9BURK</name>
<accession>A0ABQ5YS75</accession>
<keyword evidence="10" id="KW-1185">Reference proteome</keyword>
<evidence type="ECO:0000256" key="1">
    <source>
        <dbReference type="ARBA" id="ARBA00022490"/>
    </source>
</evidence>
<dbReference type="InterPro" id="IPR008189">
    <property type="entry name" value="rRNA_ssu_MeTfrase_I"/>
</dbReference>
<comment type="catalytic activity">
    <reaction evidence="6">
        <text>cytidine(1402) in 16S rRNA + S-adenosyl-L-methionine = 2'-O-methylcytidine(1402) in 16S rRNA + S-adenosyl-L-homocysteine + H(+)</text>
        <dbReference type="Rhea" id="RHEA:42924"/>
        <dbReference type="Rhea" id="RHEA-COMP:10285"/>
        <dbReference type="Rhea" id="RHEA-COMP:10286"/>
        <dbReference type="ChEBI" id="CHEBI:15378"/>
        <dbReference type="ChEBI" id="CHEBI:57856"/>
        <dbReference type="ChEBI" id="CHEBI:59789"/>
        <dbReference type="ChEBI" id="CHEBI:74495"/>
        <dbReference type="ChEBI" id="CHEBI:82748"/>
        <dbReference type="EC" id="2.1.1.198"/>
    </reaction>
</comment>
<dbReference type="SUPFAM" id="SSF53790">
    <property type="entry name" value="Tetrapyrrole methylase"/>
    <property type="match status" value="1"/>
</dbReference>
<feature type="domain" description="Tetrapyrrole methylase" evidence="7">
    <location>
        <begin position="36"/>
        <end position="236"/>
    </location>
</feature>
<keyword evidence="1 6" id="KW-0963">Cytoplasm</keyword>
<keyword evidence="2 6" id="KW-0698">rRNA processing</keyword>
<dbReference type="PANTHER" id="PTHR46111:SF1">
    <property type="entry name" value="RIBOSOMAL RNA SMALL SUBUNIT METHYLTRANSFERASE I"/>
    <property type="match status" value="1"/>
</dbReference>
<keyword evidence="5 6" id="KW-0949">S-adenosyl-L-methionine</keyword>
<dbReference type="EMBL" id="BSOJ01000006">
    <property type="protein sequence ID" value="GLR25292.1"/>
    <property type="molecule type" value="Genomic_DNA"/>
</dbReference>
<proteinExistence type="inferred from homology"/>
<dbReference type="InterPro" id="IPR035996">
    <property type="entry name" value="4pyrrol_Methylase_sf"/>
</dbReference>
<evidence type="ECO:0000313" key="10">
    <source>
        <dbReference type="Proteomes" id="UP001156664"/>
    </source>
</evidence>
<dbReference type="Pfam" id="PF00590">
    <property type="entry name" value="TP_methylase"/>
    <property type="match status" value="1"/>
</dbReference>